<feature type="region of interest" description="Disordered" evidence="1">
    <location>
        <begin position="1"/>
        <end position="21"/>
    </location>
</feature>
<dbReference type="EMBL" id="JAAARO010000017">
    <property type="protein sequence ID" value="KAF5732597.1"/>
    <property type="molecule type" value="Genomic_DNA"/>
</dbReference>
<evidence type="ECO:0000313" key="4">
    <source>
        <dbReference type="Proteomes" id="UP000593562"/>
    </source>
</evidence>
<dbReference type="AlphaFoldDB" id="A0A7J7CFE0"/>
<keyword evidence="4" id="KW-1185">Reference proteome</keyword>
<feature type="domain" description="Cathepsin propeptide inhibitor" evidence="2">
    <location>
        <begin position="81"/>
        <end position="137"/>
    </location>
</feature>
<evidence type="ECO:0000259" key="2">
    <source>
        <dbReference type="SMART" id="SM00848"/>
    </source>
</evidence>
<organism evidence="3 4">
    <name type="scientific">Tripterygium wilfordii</name>
    <name type="common">Thunder God vine</name>
    <dbReference type="NCBI Taxonomy" id="458696"/>
    <lineage>
        <taxon>Eukaryota</taxon>
        <taxon>Viridiplantae</taxon>
        <taxon>Streptophyta</taxon>
        <taxon>Embryophyta</taxon>
        <taxon>Tracheophyta</taxon>
        <taxon>Spermatophyta</taxon>
        <taxon>Magnoliopsida</taxon>
        <taxon>eudicotyledons</taxon>
        <taxon>Gunneridae</taxon>
        <taxon>Pentapetalae</taxon>
        <taxon>rosids</taxon>
        <taxon>fabids</taxon>
        <taxon>Celastrales</taxon>
        <taxon>Celastraceae</taxon>
        <taxon>Tripterygium</taxon>
    </lineage>
</organism>
<dbReference type="SMART" id="SM00848">
    <property type="entry name" value="Inhibitor_I29"/>
    <property type="match status" value="1"/>
</dbReference>
<feature type="compositionally biased region" description="Acidic residues" evidence="1">
    <location>
        <begin position="8"/>
        <end position="17"/>
    </location>
</feature>
<dbReference type="InParanoid" id="A0A7J7CFE0"/>
<evidence type="ECO:0000256" key="1">
    <source>
        <dbReference type="SAM" id="MobiDB-lite"/>
    </source>
</evidence>
<dbReference type="SUPFAM" id="SSF54001">
    <property type="entry name" value="Cysteine proteinases"/>
    <property type="match status" value="1"/>
</dbReference>
<gene>
    <name evidence="3" type="ORF">HS088_TW17G00127</name>
</gene>
<dbReference type="Pfam" id="PF08246">
    <property type="entry name" value="Inhibitor_I29"/>
    <property type="match status" value="1"/>
</dbReference>
<protein>
    <recommendedName>
        <fullName evidence="2">Cathepsin propeptide inhibitor domain-containing protein</fullName>
    </recommendedName>
</protein>
<dbReference type="Proteomes" id="UP000593562">
    <property type="component" value="Unassembled WGS sequence"/>
</dbReference>
<comment type="caution">
    <text evidence="3">The sequence shown here is derived from an EMBL/GenBank/DDBJ whole genome shotgun (WGS) entry which is preliminary data.</text>
</comment>
<dbReference type="InterPro" id="IPR038765">
    <property type="entry name" value="Papain-like_cys_pep_sf"/>
</dbReference>
<accession>A0A7J7CFE0</accession>
<sequence>MKQLGYGVEEEEEEEEGGGVSQRRKFSFSGYSTRLDPEKLTMLRLVGLMLLIVWLLSLPSEAWSGISRPSADDPENIRERYENWLARHGRTYKGEDEWQLRFKIYKANVQFIDYINSQNYSFKLTDNQFADMTSEEFKTITRRQGKIIEANAGYQSKIKSNDG</sequence>
<dbReference type="Gene3D" id="1.10.287.2250">
    <property type="match status" value="1"/>
</dbReference>
<name>A0A7J7CFE0_TRIWF</name>
<proteinExistence type="predicted"/>
<dbReference type="InterPro" id="IPR013201">
    <property type="entry name" value="Prot_inhib_I29"/>
</dbReference>
<evidence type="ECO:0000313" key="3">
    <source>
        <dbReference type="EMBL" id="KAF5732597.1"/>
    </source>
</evidence>
<reference evidence="3 4" key="1">
    <citation type="journal article" date="2020" name="Nat. Commun.">
        <title>Genome of Tripterygium wilfordii and identification of cytochrome P450 involved in triptolide biosynthesis.</title>
        <authorList>
            <person name="Tu L."/>
            <person name="Su P."/>
            <person name="Zhang Z."/>
            <person name="Gao L."/>
            <person name="Wang J."/>
            <person name="Hu T."/>
            <person name="Zhou J."/>
            <person name="Zhang Y."/>
            <person name="Zhao Y."/>
            <person name="Liu Y."/>
            <person name="Song Y."/>
            <person name="Tong Y."/>
            <person name="Lu Y."/>
            <person name="Yang J."/>
            <person name="Xu C."/>
            <person name="Jia M."/>
            <person name="Peters R.J."/>
            <person name="Huang L."/>
            <person name="Gao W."/>
        </authorList>
    </citation>
    <scope>NUCLEOTIDE SEQUENCE [LARGE SCALE GENOMIC DNA]</scope>
    <source>
        <strain evidence="4">cv. XIE 37</strain>
        <tissue evidence="3">Leaf</tissue>
    </source>
</reference>